<dbReference type="SUPFAM" id="SSF52833">
    <property type="entry name" value="Thioredoxin-like"/>
    <property type="match status" value="1"/>
</dbReference>
<sequence>MRNLILLLALCGGGYQAWQHFSRVPQESNAPLHAEPYLAVYGRDSCGYTQATLRQLQQAGIRYQYHSVDEPAVADLLHRRMQNAGLEVRRYTLPVVDLNNAITVHPDNDQLLAQARQLLR</sequence>
<dbReference type="Gene3D" id="3.40.30.10">
    <property type="entry name" value="Glutaredoxin"/>
    <property type="match status" value="1"/>
</dbReference>
<dbReference type="RefSeq" id="WP_090312225.1">
    <property type="nucleotide sequence ID" value="NZ_FNZE01000012.1"/>
</dbReference>
<dbReference type="InterPro" id="IPR036249">
    <property type="entry name" value="Thioredoxin-like_sf"/>
</dbReference>
<gene>
    <name evidence="1" type="ORF">SAMN05216201_1128</name>
</gene>
<reference evidence="2" key="1">
    <citation type="submission" date="2016-10" db="EMBL/GenBank/DDBJ databases">
        <authorList>
            <person name="Varghese N."/>
            <person name="Submissions S."/>
        </authorList>
    </citation>
    <scope>NUCLEOTIDE SEQUENCE [LARGE SCALE GENOMIC DNA]</scope>
    <source>
        <strain evidence="2">LMG 25967</strain>
    </source>
</reference>
<accession>A0A1H7A9D5</accession>
<evidence type="ECO:0000313" key="2">
    <source>
        <dbReference type="Proteomes" id="UP000242930"/>
    </source>
</evidence>
<organism evidence="1 2">
    <name type="scientific">Pseudomonas linyingensis</name>
    <dbReference type="NCBI Taxonomy" id="915471"/>
    <lineage>
        <taxon>Bacteria</taxon>
        <taxon>Pseudomonadati</taxon>
        <taxon>Pseudomonadota</taxon>
        <taxon>Gammaproteobacteria</taxon>
        <taxon>Pseudomonadales</taxon>
        <taxon>Pseudomonadaceae</taxon>
        <taxon>Pseudomonas</taxon>
    </lineage>
</organism>
<dbReference type="STRING" id="915471.SAMN05216201_1128"/>
<protein>
    <submittedName>
        <fullName evidence="1">Glutaredoxin</fullName>
    </submittedName>
</protein>
<proteinExistence type="predicted"/>
<dbReference type="AlphaFoldDB" id="A0A1H7A9D5"/>
<evidence type="ECO:0000313" key="1">
    <source>
        <dbReference type="EMBL" id="SEJ60507.1"/>
    </source>
</evidence>
<keyword evidence="2" id="KW-1185">Reference proteome</keyword>
<dbReference type="Proteomes" id="UP000242930">
    <property type="component" value="Unassembled WGS sequence"/>
</dbReference>
<dbReference type="EMBL" id="FNZE01000012">
    <property type="protein sequence ID" value="SEJ60507.1"/>
    <property type="molecule type" value="Genomic_DNA"/>
</dbReference>
<name>A0A1H7A9D5_9PSED</name>